<evidence type="ECO:0000313" key="1">
    <source>
        <dbReference type="EMBL" id="KAF9481788.1"/>
    </source>
</evidence>
<sequence length="85" mass="9086">MNSSFSTSSPPVKTVTSTIPSRIVGTSTSESIATPTNSASVGISWTWDFHTTAEPKGPYAVNAEKMRFCLMFVVWPALVGLSMSL</sequence>
<dbReference type="AlphaFoldDB" id="A0A9P5Z5H7"/>
<dbReference type="EMBL" id="MU155174">
    <property type="protein sequence ID" value="KAF9481788.1"/>
    <property type="molecule type" value="Genomic_DNA"/>
</dbReference>
<protein>
    <submittedName>
        <fullName evidence="1">Uncharacterized protein</fullName>
    </submittedName>
</protein>
<dbReference type="Proteomes" id="UP000807469">
    <property type="component" value="Unassembled WGS sequence"/>
</dbReference>
<dbReference type="OrthoDB" id="3250770at2759"/>
<name>A0A9P5Z5H7_9AGAR</name>
<comment type="caution">
    <text evidence="1">The sequence shown here is derived from an EMBL/GenBank/DDBJ whole genome shotgun (WGS) entry which is preliminary data.</text>
</comment>
<reference evidence="1" key="1">
    <citation type="submission" date="2020-11" db="EMBL/GenBank/DDBJ databases">
        <authorList>
            <consortium name="DOE Joint Genome Institute"/>
            <person name="Ahrendt S."/>
            <person name="Riley R."/>
            <person name="Andreopoulos W."/>
            <person name="Labutti K."/>
            <person name="Pangilinan J."/>
            <person name="Ruiz-Duenas F.J."/>
            <person name="Barrasa J.M."/>
            <person name="Sanchez-Garcia M."/>
            <person name="Camarero S."/>
            <person name="Miyauchi S."/>
            <person name="Serrano A."/>
            <person name="Linde D."/>
            <person name="Babiker R."/>
            <person name="Drula E."/>
            <person name="Ayuso-Fernandez I."/>
            <person name="Pacheco R."/>
            <person name="Padilla G."/>
            <person name="Ferreira P."/>
            <person name="Barriuso J."/>
            <person name="Kellner H."/>
            <person name="Castanera R."/>
            <person name="Alfaro M."/>
            <person name="Ramirez L."/>
            <person name="Pisabarro A.G."/>
            <person name="Kuo A."/>
            <person name="Tritt A."/>
            <person name="Lipzen A."/>
            <person name="He G."/>
            <person name="Yan M."/>
            <person name="Ng V."/>
            <person name="Cullen D."/>
            <person name="Martin F."/>
            <person name="Rosso M.-N."/>
            <person name="Henrissat B."/>
            <person name="Hibbett D."/>
            <person name="Martinez A.T."/>
            <person name="Grigoriev I.V."/>
        </authorList>
    </citation>
    <scope>NUCLEOTIDE SEQUENCE</scope>
    <source>
        <strain evidence="1">CIRM-BRFM 674</strain>
    </source>
</reference>
<keyword evidence="2" id="KW-1185">Reference proteome</keyword>
<evidence type="ECO:0000313" key="2">
    <source>
        <dbReference type="Proteomes" id="UP000807469"/>
    </source>
</evidence>
<organism evidence="1 2">
    <name type="scientific">Pholiota conissans</name>
    <dbReference type="NCBI Taxonomy" id="109636"/>
    <lineage>
        <taxon>Eukaryota</taxon>
        <taxon>Fungi</taxon>
        <taxon>Dikarya</taxon>
        <taxon>Basidiomycota</taxon>
        <taxon>Agaricomycotina</taxon>
        <taxon>Agaricomycetes</taxon>
        <taxon>Agaricomycetidae</taxon>
        <taxon>Agaricales</taxon>
        <taxon>Agaricineae</taxon>
        <taxon>Strophariaceae</taxon>
        <taxon>Pholiota</taxon>
    </lineage>
</organism>
<gene>
    <name evidence="1" type="ORF">BDN70DRAFT_875921</name>
</gene>
<proteinExistence type="predicted"/>
<accession>A0A9P5Z5H7</accession>